<evidence type="ECO:0000259" key="7">
    <source>
        <dbReference type="PROSITE" id="PS50006"/>
    </source>
</evidence>
<feature type="domain" description="FHA" evidence="7">
    <location>
        <begin position="307"/>
        <end position="363"/>
    </location>
</feature>
<evidence type="ECO:0000256" key="2">
    <source>
        <dbReference type="ARBA" id="ARBA00022737"/>
    </source>
</evidence>
<feature type="domain" description="C2H2-type" evidence="8">
    <location>
        <begin position="398"/>
        <end position="425"/>
    </location>
</feature>
<evidence type="ECO:0000256" key="5">
    <source>
        <dbReference type="PROSITE-ProRule" id="PRU00042"/>
    </source>
</evidence>
<dbReference type="SMART" id="SM00355">
    <property type="entry name" value="ZnF_C2H2"/>
    <property type="match status" value="7"/>
</dbReference>
<evidence type="ECO:0000256" key="4">
    <source>
        <dbReference type="ARBA" id="ARBA00022833"/>
    </source>
</evidence>
<keyword evidence="4" id="KW-0862">Zinc</keyword>
<gene>
    <name evidence="11" type="primary">ZNF554</name>
</gene>
<dbReference type="PROSITE" id="PS50006">
    <property type="entry name" value="FHA_DOMAIN"/>
    <property type="match status" value="1"/>
</dbReference>
<dbReference type="InterPro" id="IPR036236">
    <property type="entry name" value="Znf_C2H2_sf"/>
</dbReference>
<dbReference type="RefSeq" id="XP_008588289.1">
    <property type="nucleotide sequence ID" value="XM_008590067.1"/>
</dbReference>
<dbReference type="PROSITE" id="PS50805">
    <property type="entry name" value="KRAB"/>
    <property type="match status" value="1"/>
</dbReference>
<evidence type="ECO:0000313" key="10">
    <source>
        <dbReference type="Proteomes" id="UP000694923"/>
    </source>
</evidence>
<dbReference type="SUPFAM" id="SSF109640">
    <property type="entry name" value="KRAB domain (Kruppel-associated box)"/>
    <property type="match status" value="1"/>
</dbReference>
<dbReference type="SMART" id="SM00349">
    <property type="entry name" value="KRAB"/>
    <property type="match status" value="1"/>
</dbReference>
<feature type="domain" description="C2H2-type" evidence="8">
    <location>
        <begin position="510"/>
        <end position="537"/>
    </location>
</feature>
<feature type="domain" description="C2H2-type" evidence="8">
    <location>
        <begin position="454"/>
        <end position="481"/>
    </location>
</feature>
<name>A0ABM0S5Z8_GALVR</name>
<dbReference type="InterPro" id="IPR001909">
    <property type="entry name" value="KRAB"/>
</dbReference>
<dbReference type="InterPro" id="IPR036051">
    <property type="entry name" value="KRAB_dom_sf"/>
</dbReference>
<feature type="region of interest" description="Disordered" evidence="6">
    <location>
        <begin position="62"/>
        <end position="93"/>
    </location>
</feature>
<evidence type="ECO:0000256" key="1">
    <source>
        <dbReference type="ARBA" id="ARBA00022723"/>
    </source>
</evidence>
<feature type="domain" description="C2H2-type" evidence="8">
    <location>
        <begin position="426"/>
        <end position="453"/>
    </location>
</feature>
<keyword evidence="3 5" id="KW-0863">Zinc-finger</keyword>
<dbReference type="InterPro" id="IPR013087">
    <property type="entry name" value="Znf_C2H2_type"/>
</dbReference>
<dbReference type="Proteomes" id="UP000694923">
    <property type="component" value="Unplaced"/>
</dbReference>
<evidence type="ECO:0000313" key="11">
    <source>
        <dbReference type="RefSeq" id="XP_008588289.1"/>
    </source>
</evidence>
<feature type="domain" description="KRAB" evidence="9">
    <location>
        <begin position="115"/>
        <end position="217"/>
    </location>
</feature>
<dbReference type="PROSITE" id="PS00028">
    <property type="entry name" value="ZINC_FINGER_C2H2_1"/>
    <property type="match status" value="7"/>
</dbReference>
<dbReference type="PROSITE" id="PS50157">
    <property type="entry name" value="ZINC_FINGER_C2H2_2"/>
    <property type="match status" value="7"/>
</dbReference>
<evidence type="ECO:0000259" key="8">
    <source>
        <dbReference type="PROSITE" id="PS50157"/>
    </source>
</evidence>
<feature type="domain" description="C2H2-type" evidence="8">
    <location>
        <begin position="538"/>
        <end position="565"/>
    </location>
</feature>
<dbReference type="Gene3D" id="3.30.160.60">
    <property type="entry name" value="Classic Zinc Finger"/>
    <property type="match status" value="8"/>
</dbReference>
<feature type="compositionally biased region" description="Basic and acidic residues" evidence="6">
    <location>
        <begin position="1"/>
        <end position="14"/>
    </location>
</feature>
<dbReference type="Pfam" id="PF00096">
    <property type="entry name" value="zf-C2H2"/>
    <property type="match status" value="5"/>
</dbReference>
<organism evidence="10 11">
    <name type="scientific">Galeopterus variegatus</name>
    <name type="common">Malayan flying lemur</name>
    <name type="synonym">Cynocephalus variegatus</name>
    <dbReference type="NCBI Taxonomy" id="482537"/>
    <lineage>
        <taxon>Eukaryota</taxon>
        <taxon>Metazoa</taxon>
        <taxon>Chordata</taxon>
        <taxon>Craniata</taxon>
        <taxon>Vertebrata</taxon>
        <taxon>Euteleostomi</taxon>
        <taxon>Mammalia</taxon>
        <taxon>Eutheria</taxon>
        <taxon>Euarchontoglires</taxon>
        <taxon>Dermoptera</taxon>
        <taxon>Cynocephalidae</taxon>
        <taxon>Galeopterus</taxon>
    </lineage>
</organism>
<protein>
    <submittedName>
        <fullName evidence="11">LOW QUALITY PROTEIN: zinc finger protein 554</fullName>
    </submittedName>
</protein>
<keyword evidence="10" id="KW-1185">Reference proteome</keyword>
<dbReference type="PANTHER" id="PTHR23235">
    <property type="entry name" value="KRUEPPEL-LIKE TRANSCRIPTION FACTOR"/>
    <property type="match status" value="1"/>
</dbReference>
<dbReference type="InterPro" id="IPR000253">
    <property type="entry name" value="FHA_dom"/>
</dbReference>
<evidence type="ECO:0000256" key="6">
    <source>
        <dbReference type="SAM" id="MobiDB-lite"/>
    </source>
</evidence>
<feature type="region of interest" description="Disordered" evidence="6">
    <location>
        <begin position="1"/>
        <end position="44"/>
    </location>
</feature>
<dbReference type="PANTHER" id="PTHR23235:SF178">
    <property type="entry name" value="C2H2-TYPE DOMAIN-CONTAINING PROTEIN-RELATED"/>
    <property type="match status" value="1"/>
</dbReference>
<feature type="compositionally biased region" description="Low complexity" evidence="6">
    <location>
        <begin position="64"/>
        <end position="73"/>
    </location>
</feature>
<keyword evidence="2" id="KW-0677">Repeat</keyword>
<dbReference type="SUPFAM" id="SSF57667">
    <property type="entry name" value="beta-beta-alpha zinc fingers"/>
    <property type="match status" value="5"/>
</dbReference>
<dbReference type="Pfam" id="PF13465">
    <property type="entry name" value="zf-H2C2_2"/>
    <property type="match status" value="1"/>
</dbReference>
<dbReference type="CDD" id="cd07765">
    <property type="entry name" value="KRAB_A-box"/>
    <property type="match status" value="1"/>
</dbReference>
<feature type="compositionally biased region" description="Basic and acidic residues" evidence="6">
    <location>
        <begin position="74"/>
        <end position="84"/>
    </location>
</feature>
<proteinExistence type="predicted"/>
<dbReference type="Pfam" id="PF01352">
    <property type="entry name" value="KRAB"/>
    <property type="match status" value="1"/>
</dbReference>
<accession>A0ABM0S5Z8</accession>
<dbReference type="GeneID" id="103605471"/>
<reference evidence="11" key="1">
    <citation type="submission" date="2025-08" db="UniProtKB">
        <authorList>
            <consortium name="RefSeq"/>
        </authorList>
    </citation>
    <scope>IDENTIFICATION</scope>
</reference>
<evidence type="ECO:0000259" key="9">
    <source>
        <dbReference type="PROSITE" id="PS50805"/>
    </source>
</evidence>
<dbReference type="Gene3D" id="6.10.140.140">
    <property type="match status" value="1"/>
</dbReference>
<feature type="domain" description="C2H2-type" evidence="8">
    <location>
        <begin position="566"/>
        <end position="593"/>
    </location>
</feature>
<feature type="domain" description="C2H2-type" evidence="8">
    <location>
        <begin position="482"/>
        <end position="509"/>
    </location>
</feature>
<keyword evidence="1" id="KW-0479">Metal-binding</keyword>
<evidence type="ECO:0000256" key="3">
    <source>
        <dbReference type="ARBA" id="ARBA00022771"/>
    </source>
</evidence>
<sequence>MKAECDIGKCRDCPQRASPAKTPPGRRGRCGPAHCPGAAGSPAPRSLLGRVVRGAQAQYRESRGAVARGVPAARRGDRGSERRGTAQPSACPGTCFGQKERMAAGYLPPQSQEYVTFEDVAVDFSPEEWGLLDPAQRNLYREVMLENYRNLISLALKNQSPDTGIEDGPFSPAHAPQVTSLCPWTGRSLSRPVVPFPLEQGEAMWREEGRIPPSSCSDWETRWKSQELTYRKVVFGEELSGGTNVIRLTRKDWECGQLEEDHKDPQGLPRPVACIQVEAAPQEKATAWHELGENGHLSSDLVLSQRSSIGRHFRDCDLDIKSMMSDSLVNFHQMGHADQRPSGSGKCGKALSQNGHFTQQERTQTEGNTLAYVKNGKSLNRSVALTIHNKIHVVEKPYECHQCGKVFNRRHSLSEHQRIHTGEKPYECQECGRAFTHSSTLTRHLRTHTGEKPYTCGKCGKAFNRISSLTQHQRIHTGERPYKCTDCGKSFCQSSYLILHKRTHTGEKPYECNECGKAFIDRSSLNQHERTHTGDSPYECDQCGRAFSQRSSLVRHERTHTGEKPYSCNECGKAFSQSSSLITHQKTHASQKTYKIIDCGKVFYRTSHLIGF</sequence>